<keyword evidence="7" id="KW-0675">Receptor</keyword>
<organism evidence="9 10">
    <name type="scientific">Rhamnusium bicolor</name>
    <dbReference type="NCBI Taxonomy" id="1586634"/>
    <lineage>
        <taxon>Eukaryota</taxon>
        <taxon>Metazoa</taxon>
        <taxon>Ecdysozoa</taxon>
        <taxon>Arthropoda</taxon>
        <taxon>Hexapoda</taxon>
        <taxon>Insecta</taxon>
        <taxon>Pterygota</taxon>
        <taxon>Neoptera</taxon>
        <taxon>Endopterygota</taxon>
        <taxon>Coleoptera</taxon>
        <taxon>Polyphaga</taxon>
        <taxon>Cucujiformia</taxon>
        <taxon>Chrysomeloidea</taxon>
        <taxon>Cerambycidae</taxon>
        <taxon>Lepturinae</taxon>
        <taxon>Rhagiini</taxon>
        <taxon>Rhamnusium</taxon>
    </lineage>
</organism>
<keyword evidence="10" id="KW-1185">Reference proteome</keyword>
<evidence type="ECO:0000256" key="3">
    <source>
        <dbReference type="ARBA" id="ARBA00022692"/>
    </source>
</evidence>
<name>A0AAV8WT09_9CUCU</name>
<dbReference type="Proteomes" id="UP001162156">
    <property type="component" value="Unassembled WGS sequence"/>
</dbReference>
<evidence type="ECO:0000256" key="2">
    <source>
        <dbReference type="ARBA" id="ARBA00022606"/>
    </source>
</evidence>
<dbReference type="AlphaFoldDB" id="A0AAV8WT09"/>
<dbReference type="GO" id="GO:0016020">
    <property type="term" value="C:membrane"/>
    <property type="evidence" value="ECO:0007669"/>
    <property type="project" value="UniProtKB-SubCell"/>
</dbReference>
<evidence type="ECO:0000256" key="6">
    <source>
        <dbReference type="ARBA" id="ARBA00023136"/>
    </source>
</evidence>
<evidence type="ECO:0000256" key="5">
    <source>
        <dbReference type="ARBA" id="ARBA00022989"/>
    </source>
</evidence>
<dbReference type="GO" id="GO:0005549">
    <property type="term" value="F:odorant binding"/>
    <property type="evidence" value="ECO:0007669"/>
    <property type="project" value="InterPro"/>
</dbReference>
<keyword evidence="4" id="KW-0552">Olfaction</keyword>
<keyword evidence="6" id="KW-0472">Membrane</keyword>
<keyword evidence="3" id="KW-0812">Transmembrane</keyword>
<keyword evidence="2" id="KW-0716">Sensory transduction</keyword>
<protein>
    <submittedName>
        <fullName evidence="9">Uncharacterized protein</fullName>
    </submittedName>
</protein>
<proteinExistence type="predicted"/>
<dbReference type="GO" id="GO:0004984">
    <property type="term" value="F:olfactory receptor activity"/>
    <property type="evidence" value="ECO:0007669"/>
    <property type="project" value="InterPro"/>
</dbReference>
<sequence length="72" mass="8441">MTLNNSTEVSDVIYNETDWLNYDNRAKKHLILMMIRSQRPLTCNAAAIGDMTLDTFKRVNIDCDFVIFFRHV</sequence>
<dbReference type="GO" id="GO:0007165">
    <property type="term" value="P:signal transduction"/>
    <property type="evidence" value="ECO:0007669"/>
    <property type="project" value="UniProtKB-KW"/>
</dbReference>
<reference evidence="9" key="1">
    <citation type="journal article" date="2023" name="Insect Mol. Biol.">
        <title>Genome sequencing provides insights into the evolution of gene families encoding plant cell wall-degrading enzymes in longhorned beetles.</title>
        <authorList>
            <person name="Shin N.R."/>
            <person name="Okamura Y."/>
            <person name="Kirsch R."/>
            <person name="Pauchet Y."/>
        </authorList>
    </citation>
    <scope>NUCLEOTIDE SEQUENCE</scope>
    <source>
        <strain evidence="9">RBIC_L_NR</strain>
    </source>
</reference>
<dbReference type="EMBL" id="JANEYF010005034">
    <property type="protein sequence ID" value="KAJ8929392.1"/>
    <property type="molecule type" value="Genomic_DNA"/>
</dbReference>
<gene>
    <name evidence="9" type="ORF">NQ314_017931</name>
</gene>
<comment type="subcellular location">
    <subcellularLocation>
        <location evidence="1">Membrane</location>
        <topology evidence="1">Multi-pass membrane protein</topology>
    </subcellularLocation>
</comment>
<evidence type="ECO:0000313" key="9">
    <source>
        <dbReference type="EMBL" id="KAJ8929392.1"/>
    </source>
</evidence>
<dbReference type="Pfam" id="PF02949">
    <property type="entry name" value="7tm_6"/>
    <property type="match status" value="1"/>
</dbReference>
<dbReference type="InterPro" id="IPR004117">
    <property type="entry name" value="7tm6_olfct_rcpt"/>
</dbReference>
<evidence type="ECO:0000256" key="7">
    <source>
        <dbReference type="ARBA" id="ARBA00023170"/>
    </source>
</evidence>
<evidence type="ECO:0000313" key="10">
    <source>
        <dbReference type="Proteomes" id="UP001162156"/>
    </source>
</evidence>
<evidence type="ECO:0000256" key="4">
    <source>
        <dbReference type="ARBA" id="ARBA00022725"/>
    </source>
</evidence>
<accession>A0AAV8WT09</accession>
<evidence type="ECO:0000256" key="8">
    <source>
        <dbReference type="ARBA" id="ARBA00023224"/>
    </source>
</evidence>
<comment type="caution">
    <text evidence="9">The sequence shown here is derived from an EMBL/GenBank/DDBJ whole genome shotgun (WGS) entry which is preliminary data.</text>
</comment>
<keyword evidence="8" id="KW-0807">Transducer</keyword>
<evidence type="ECO:0000256" key="1">
    <source>
        <dbReference type="ARBA" id="ARBA00004141"/>
    </source>
</evidence>
<keyword evidence="5" id="KW-1133">Transmembrane helix</keyword>